<dbReference type="GO" id="GO:0000981">
    <property type="term" value="F:DNA-binding transcription factor activity, RNA polymerase II-specific"/>
    <property type="evidence" value="ECO:0007669"/>
    <property type="project" value="InterPro"/>
</dbReference>
<sequence length="824" mass="90063">MSRPQVGIDRLPARRASTEPRESMNCKSCRKRKIKCNRLRPTCEACQVFACPCIYDAVPKKRGPKTEVLEALLKRVDGLEKQLQKETKEKPRSKDPEPENFNVLPAATTAPVSQKPVLSLAPNGSVPTAVISPNELRPQQPQVHLADVVLDTYFVRIHGRPYFILDELTTRQRLQHHQLPSYLAHAIYAVSSRYASHPGGFNGAVRAGEEHAAQARMELDTDDPSIEGLQTLLLLAQANYQSGRGKRAYMLLSTAISMALALELHRELPMMINVPPSEREGRRRLFWACYLMDRFAACGSKRPSLITDESVMLRLPSSASGPNSMLLEGDFFRNGSNSNLQYMAGPGKQSQSSSVMLIGIARILGITNRYLAAGGVKGDSHFPWHSLSNLSKIRHELDMWAAETQDTFSSLETLFGHSDSTMLVLSKLIYHLIHCLIYRPFLPMDLAELSVTGQHQSWQIEATNLCFLHANAIAELVEIGRASSIIDWPAFVGYCIGTAGTIHVHGAHYRGREGEVYCTSAELLTREMDQLAHLRFVWAGVQHQRDTLQWVYGCHSEMIKTMAGNAMRFSGVLEFEDFFDRYPGSAVDGAHVTFADVSIEPSLEGPRPQPPPQSLPPNHAPASPTPTPPLPTPHASEVEATGMHTTTAFQQQVMTPTPFSPGFGFGDFTGTGEGAAGLVEGSPSTQLDSHRNRVNRQKRIRNGDGSNVTQHDPRSQQQQDRFDNLFDDNNNGGDQTLHTPGAASQASHSSVAGTSQSGSGSGSGSNGCNLAIVAEEDAGADGSGVEFMDGDKDPFLCLLEQLAENEVSRGGPSELDFFLSGDGG</sequence>
<reference evidence="8" key="1">
    <citation type="journal article" date="2020" name="Stud. Mycol.">
        <title>101 Dothideomycetes genomes: a test case for predicting lifestyles and emergence of pathogens.</title>
        <authorList>
            <person name="Haridas S."/>
            <person name="Albert R."/>
            <person name="Binder M."/>
            <person name="Bloem J."/>
            <person name="Labutti K."/>
            <person name="Salamov A."/>
            <person name="Andreopoulos B."/>
            <person name="Baker S."/>
            <person name="Barry K."/>
            <person name="Bills G."/>
            <person name="Bluhm B."/>
            <person name="Cannon C."/>
            <person name="Castanera R."/>
            <person name="Culley D."/>
            <person name="Daum C."/>
            <person name="Ezra D."/>
            <person name="Gonzalez J."/>
            <person name="Henrissat B."/>
            <person name="Kuo A."/>
            <person name="Liang C."/>
            <person name="Lipzen A."/>
            <person name="Lutzoni F."/>
            <person name="Magnuson J."/>
            <person name="Mondo S."/>
            <person name="Nolan M."/>
            <person name="Ohm R."/>
            <person name="Pangilinan J."/>
            <person name="Park H.-J."/>
            <person name="Ramirez L."/>
            <person name="Alfaro M."/>
            <person name="Sun H."/>
            <person name="Tritt A."/>
            <person name="Yoshinaga Y."/>
            <person name="Zwiers L.-H."/>
            <person name="Turgeon B."/>
            <person name="Goodwin S."/>
            <person name="Spatafora J."/>
            <person name="Crous P."/>
            <person name="Grigoriev I."/>
        </authorList>
    </citation>
    <scope>NUCLEOTIDE SEQUENCE</scope>
    <source>
        <strain evidence="8">CBS 121410</strain>
    </source>
</reference>
<dbReference type="InterPro" id="IPR036864">
    <property type="entry name" value="Zn2-C6_fun-type_DNA-bd_sf"/>
</dbReference>
<dbReference type="AlphaFoldDB" id="A0A9P4HVE2"/>
<proteinExistence type="predicted"/>
<dbReference type="OrthoDB" id="5297881at2759"/>
<feature type="region of interest" description="Disordered" evidence="6">
    <location>
        <begin position="600"/>
        <end position="636"/>
    </location>
</feature>
<feature type="compositionally biased region" description="Polar residues" evidence="6">
    <location>
        <begin position="736"/>
        <end position="746"/>
    </location>
</feature>
<dbReference type="GO" id="GO:0003677">
    <property type="term" value="F:DNA binding"/>
    <property type="evidence" value="ECO:0007669"/>
    <property type="project" value="InterPro"/>
</dbReference>
<gene>
    <name evidence="8" type="ORF">K490DRAFT_74826</name>
</gene>
<dbReference type="GO" id="GO:0008270">
    <property type="term" value="F:zinc ion binding"/>
    <property type="evidence" value="ECO:0007669"/>
    <property type="project" value="InterPro"/>
</dbReference>
<evidence type="ECO:0000256" key="6">
    <source>
        <dbReference type="SAM" id="MobiDB-lite"/>
    </source>
</evidence>
<keyword evidence="4" id="KW-0804">Transcription</keyword>
<evidence type="ECO:0000313" key="9">
    <source>
        <dbReference type="Proteomes" id="UP000799776"/>
    </source>
</evidence>
<dbReference type="SMART" id="SM00066">
    <property type="entry name" value="GAL4"/>
    <property type="match status" value="1"/>
</dbReference>
<dbReference type="SMART" id="SM00906">
    <property type="entry name" value="Fungal_trans"/>
    <property type="match status" value="1"/>
</dbReference>
<name>A0A9P4HVE2_9PEZI</name>
<accession>A0A9P4HVE2</accession>
<evidence type="ECO:0000256" key="1">
    <source>
        <dbReference type="ARBA" id="ARBA00004123"/>
    </source>
</evidence>
<dbReference type="InterPro" id="IPR050815">
    <property type="entry name" value="TF_fung"/>
</dbReference>
<dbReference type="GO" id="GO:0006351">
    <property type="term" value="P:DNA-templated transcription"/>
    <property type="evidence" value="ECO:0007669"/>
    <property type="project" value="InterPro"/>
</dbReference>
<dbReference type="SUPFAM" id="SSF57701">
    <property type="entry name" value="Zn2/Cys6 DNA-binding domain"/>
    <property type="match status" value="1"/>
</dbReference>
<dbReference type="Pfam" id="PF00172">
    <property type="entry name" value="Zn_clus"/>
    <property type="match status" value="1"/>
</dbReference>
<comment type="caution">
    <text evidence="8">The sequence shown here is derived from an EMBL/GenBank/DDBJ whole genome shotgun (WGS) entry which is preliminary data.</text>
</comment>
<dbReference type="PANTHER" id="PTHR47338:SF4">
    <property type="entry name" value="ZN(II)2CYS6 TRANSCRIPTION FACTOR (EUROFUNG)"/>
    <property type="match status" value="1"/>
</dbReference>
<dbReference type="Pfam" id="PF04082">
    <property type="entry name" value="Fungal_trans"/>
    <property type="match status" value="1"/>
</dbReference>
<evidence type="ECO:0000313" key="8">
    <source>
        <dbReference type="EMBL" id="KAF2085955.1"/>
    </source>
</evidence>
<dbReference type="Proteomes" id="UP000799776">
    <property type="component" value="Unassembled WGS sequence"/>
</dbReference>
<feature type="compositionally biased region" description="Basic and acidic residues" evidence="6">
    <location>
        <begin position="82"/>
        <end position="97"/>
    </location>
</feature>
<feature type="compositionally biased region" description="Gly residues" evidence="6">
    <location>
        <begin position="663"/>
        <end position="675"/>
    </location>
</feature>
<evidence type="ECO:0000256" key="3">
    <source>
        <dbReference type="ARBA" id="ARBA00023015"/>
    </source>
</evidence>
<feature type="region of interest" description="Disordered" evidence="6">
    <location>
        <begin position="82"/>
        <end position="103"/>
    </location>
</feature>
<dbReference type="InterPro" id="IPR007219">
    <property type="entry name" value="XnlR_reg_dom"/>
</dbReference>
<keyword evidence="9" id="KW-1185">Reference proteome</keyword>
<evidence type="ECO:0000256" key="2">
    <source>
        <dbReference type="ARBA" id="ARBA00022723"/>
    </source>
</evidence>
<evidence type="ECO:0000256" key="5">
    <source>
        <dbReference type="ARBA" id="ARBA00023242"/>
    </source>
</evidence>
<keyword evidence="5" id="KW-0539">Nucleus</keyword>
<dbReference type="GO" id="GO:0005634">
    <property type="term" value="C:nucleus"/>
    <property type="evidence" value="ECO:0007669"/>
    <property type="project" value="UniProtKB-SubCell"/>
</dbReference>
<keyword evidence="3" id="KW-0805">Transcription regulation</keyword>
<feature type="compositionally biased region" description="Pro residues" evidence="6">
    <location>
        <begin position="607"/>
        <end position="632"/>
    </location>
</feature>
<comment type="subcellular location">
    <subcellularLocation>
        <location evidence="1">Nucleus</location>
    </subcellularLocation>
</comment>
<keyword evidence="2" id="KW-0479">Metal-binding</keyword>
<feature type="domain" description="Zn(2)-C6 fungal-type" evidence="7">
    <location>
        <begin position="25"/>
        <end position="55"/>
    </location>
</feature>
<evidence type="ECO:0000259" key="7">
    <source>
        <dbReference type="PROSITE" id="PS50048"/>
    </source>
</evidence>
<dbReference type="CDD" id="cd00067">
    <property type="entry name" value="GAL4"/>
    <property type="match status" value="1"/>
</dbReference>
<dbReference type="InterPro" id="IPR001138">
    <property type="entry name" value="Zn2Cys6_DnaBD"/>
</dbReference>
<dbReference type="PROSITE" id="PS50048">
    <property type="entry name" value="ZN2_CY6_FUNGAL_2"/>
    <property type="match status" value="1"/>
</dbReference>
<protein>
    <recommendedName>
        <fullName evidence="7">Zn(2)-C6 fungal-type domain-containing protein</fullName>
    </recommendedName>
</protein>
<feature type="region of interest" description="Disordered" evidence="6">
    <location>
        <begin position="1"/>
        <end position="21"/>
    </location>
</feature>
<dbReference type="Gene3D" id="4.10.240.10">
    <property type="entry name" value="Zn(2)-C6 fungal-type DNA-binding domain"/>
    <property type="match status" value="1"/>
</dbReference>
<evidence type="ECO:0000256" key="4">
    <source>
        <dbReference type="ARBA" id="ARBA00023163"/>
    </source>
</evidence>
<dbReference type="PANTHER" id="PTHR47338">
    <property type="entry name" value="ZN(II)2CYS6 TRANSCRIPTION FACTOR (EUROFUNG)-RELATED"/>
    <property type="match status" value="1"/>
</dbReference>
<dbReference type="CDD" id="cd12148">
    <property type="entry name" value="fungal_TF_MHR"/>
    <property type="match status" value="1"/>
</dbReference>
<dbReference type="EMBL" id="ML978727">
    <property type="protein sequence ID" value="KAF2085955.1"/>
    <property type="molecule type" value="Genomic_DNA"/>
</dbReference>
<organism evidence="8 9">
    <name type="scientific">Saccharata proteae CBS 121410</name>
    <dbReference type="NCBI Taxonomy" id="1314787"/>
    <lineage>
        <taxon>Eukaryota</taxon>
        <taxon>Fungi</taxon>
        <taxon>Dikarya</taxon>
        <taxon>Ascomycota</taxon>
        <taxon>Pezizomycotina</taxon>
        <taxon>Dothideomycetes</taxon>
        <taxon>Dothideomycetes incertae sedis</taxon>
        <taxon>Botryosphaeriales</taxon>
        <taxon>Saccharataceae</taxon>
        <taxon>Saccharata</taxon>
    </lineage>
</organism>
<feature type="compositionally biased region" description="Low complexity" evidence="6">
    <location>
        <begin position="747"/>
        <end position="758"/>
    </location>
</feature>
<feature type="region of interest" description="Disordered" evidence="6">
    <location>
        <begin position="654"/>
        <end position="765"/>
    </location>
</feature>